<evidence type="ECO:0000313" key="3">
    <source>
        <dbReference type="Proteomes" id="UP000290288"/>
    </source>
</evidence>
<feature type="region of interest" description="Disordered" evidence="1">
    <location>
        <begin position="89"/>
        <end position="151"/>
    </location>
</feature>
<proteinExistence type="predicted"/>
<protein>
    <submittedName>
        <fullName evidence="2">Uncharacterized protein</fullName>
    </submittedName>
</protein>
<organism evidence="2 3">
    <name type="scientific">Candolleomyces aberdarensis</name>
    <dbReference type="NCBI Taxonomy" id="2316362"/>
    <lineage>
        <taxon>Eukaryota</taxon>
        <taxon>Fungi</taxon>
        <taxon>Dikarya</taxon>
        <taxon>Basidiomycota</taxon>
        <taxon>Agaricomycotina</taxon>
        <taxon>Agaricomycetes</taxon>
        <taxon>Agaricomycetidae</taxon>
        <taxon>Agaricales</taxon>
        <taxon>Agaricineae</taxon>
        <taxon>Psathyrellaceae</taxon>
        <taxon>Candolleomyces</taxon>
    </lineage>
</organism>
<name>A0A4V1Q1H6_9AGAR</name>
<dbReference type="AlphaFoldDB" id="A0A4V1Q1H6"/>
<dbReference type="Proteomes" id="UP000290288">
    <property type="component" value="Unassembled WGS sequence"/>
</dbReference>
<keyword evidence="3" id="KW-1185">Reference proteome</keyword>
<accession>A0A4V1Q1H6</accession>
<dbReference type="EMBL" id="SDEE01001745">
    <property type="protein sequence ID" value="RXW11618.1"/>
    <property type="molecule type" value="Genomic_DNA"/>
</dbReference>
<comment type="caution">
    <text evidence="2">The sequence shown here is derived from an EMBL/GenBank/DDBJ whole genome shotgun (WGS) entry which is preliminary data.</text>
</comment>
<evidence type="ECO:0000313" key="2">
    <source>
        <dbReference type="EMBL" id="RXW11618.1"/>
    </source>
</evidence>
<reference evidence="2 3" key="1">
    <citation type="submission" date="2019-01" db="EMBL/GenBank/DDBJ databases">
        <title>Draft genome sequence of Psathyrella aberdarensis IHI B618.</title>
        <authorList>
            <person name="Buettner E."/>
            <person name="Kellner H."/>
        </authorList>
    </citation>
    <scope>NUCLEOTIDE SEQUENCE [LARGE SCALE GENOMIC DNA]</scope>
    <source>
        <strain evidence="2 3">IHI B618</strain>
    </source>
</reference>
<sequence length="151" mass="16136">MWNTPPASPRQDENFPIDWSGVGSVDFNFNFNFDWTVNQGRTCGDNCNPNALDATTTCMNQAGIPFGQGSHQVPASQAVDPLMLRLDQPQTAPLEVTDPGVESPPAPQVTAHKLPETKPDIGDLMETISSSSALPASRPPIPTLSAPNPVE</sequence>
<gene>
    <name evidence="2" type="ORF">EST38_g14238</name>
</gene>
<evidence type="ECO:0000256" key="1">
    <source>
        <dbReference type="SAM" id="MobiDB-lite"/>
    </source>
</evidence>